<feature type="region of interest" description="Disordered" evidence="1">
    <location>
        <begin position="1008"/>
        <end position="1055"/>
    </location>
</feature>
<dbReference type="SUPFAM" id="SSF81301">
    <property type="entry name" value="Nucleotidyltransferase"/>
    <property type="match status" value="1"/>
</dbReference>
<organism evidence="3 4">
    <name type="scientific">Thamnidium elegans</name>
    <dbReference type="NCBI Taxonomy" id="101142"/>
    <lineage>
        <taxon>Eukaryota</taxon>
        <taxon>Fungi</taxon>
        <taxon>Fungi incertae sedis</taxon>
        <taxon>Mucoromycota</taxon>
        <taxon>Mucoromycotina</taxon>
        <taxon>Mucoromycetes</taxon>
        <taxon>Mucorales</taxon>
        <taxon>Mucorineae</taxon>
        <taxon>Mucoraceae</taxon>
        <taxon>Thamnidium</taxon>
    </lineage>
</organism>
<evidence type="ECO:0000256" key="1">
    <source>
        <dbReference type="SAM" id="MobiDB-lite"/>
    </source>
</evidence>
<dbReference type="GO" id="GO:0031123">
    <property type="term" value="P:RNA 3'-end processing"/>
    <property type="evidence" value="ECO:0007669"/>
    <property type="project" value="TreeGrafter"/>
</dbReference>
<feature type="compositionally biased region" description="Low complexity" evidence="1">
    <location>
        <begin position="1034"/>
        <end position="1047"/>
    </location>
</feature>
<dbReference type="Pfam" id="PF22600">
    <property type="entry name" value="MTPAP-like_central"/>
    <property type="match status" value="1"/>
</dbReference>
<feature type="domain" description="Poly(A) RNA polymerase mitochondrial-like central palm" evidence="2">
    <location>
        <begin position="643"/>
        <end position="710"/>
    </location>
</feature>
<dbReference type="AlphaFoldDB" id="A0A8H7SRM3"/>
<protein>
    <recommendedName>
        <fullName evidence="2">Poly(A) RNA polymerase mitochondrial-like central palm domain-containing protein</fullName>
    </recommendedName>
</protein>
<proteinExistence type="predicted"/>
<keyword evidence="4" id="KW-1185">Reference proteome</keyword>
<dbReference type="Gene3D" id="1.10.1410.10">
    <property type="match status" value="2"/>
</dbReference>
<dbReference type="EMBL" id="JAEPRE010000091">
    <property type="protein sequence ID" value="KAG2233052.1"/>
    <property type="molecule type" value="Genomic_DNA"/>
</dbReference>
<dbReference type="PANTHER" id="PTHR12271">
    <property type="entry name" value="POLY A POLYMERASE CID PAP -RELATED"/>
    <property type="match status" value="1"/>
</dbReference>
<dbReference type="CDD" id="cd05402">
    <property type="entry name" value="NT_PAP_TUTase"/>
    <property type="match status" value="1"/>
</dbReference>
<comment type="caution">
    <text evidence="3">The sequence shown here is derived from an EMBL/GenBank/DDBJ whole genome shotgun (WGS) entry which is preliminary data.</text>
</comment>
<evidence type="ECO:0000259" key="2">
    <source>
        <dbReference type="Pfam" id="PF22600"/>
    </source>
</evidence>
<feature type="region of interest" description="Disordered" evidence="1">
    <location>
        <begin position="569"/>
        <end position="589"/>
    </location>
</feature>
<accession>A0A8H7SRM3</accession>
<dbReference type="InterPro" id="IPR043519">
    <property type="entry name" value="NT_sf"/>
</dbReference>
<gene>
    <name evidence="3" type="ORF">INT48_009852</name>
</gene>
<dbReference type="InterPro" id="IPR054708">
    <property type="entry name" value="MTPAP-like_central"/>
</dbReference>
<dbReference type="Proteomes" id="UP000613177">
    <property type="component" value="Unassembled WGS sequence"/>
</dbReference>
<evidence type="ECO:0000313" key="3">
    <source>
        <dbReference type="EMBL" id="KAG2233052.1"/>
    </source>
</evidence>
<dbReference type="PANTHER" id="PTHR12271:SF40">
    <property type="entry name" value="POLY(A) RNA POLYMERASE GLD2"/>
    <property type="match status" value="1"/>
</dbReference>
<dbReference type="SUPFAM" id="SSF81631">
    <property type="entry name" value="PAP/OAS1 substrate-binding domain"/>
    <property type="match status" value="2"/>
</dbReference>
<dbReference type="Gene3D" id="3.30.460.10">
    <property type="entry name" value="Beta Polymerase, domain 2"/>
    <property type="match status" value="2"/>
</dbReference>
<dbReference type="GO" id="GO:0016779">
    <property type="term" value="F:nucleotidyltransferase activity"/>
    <property type="evidence" value="ECO:0007669"/>
    <property type="project" value="UniProtKB-ARBA"/>
</dbReference>
<evidence type="ECO:0000313" key="4">
    <source>
        <dbReference type="Proteomes" id="UP000613177"/>
    </source>
</evidence>
<dbReference type="GO" id="GO:0010605">
    <property type="term" value="P:negative regulation of macromolecule metabolic process"/>
    <property type="evidence" value="ECO:0007669"/>
    <property type="project" value="UniProtKB-ARBA"/>
</dbReference>
<sequence length="1260" mass="144299">MQLTQDLRLINICFQFAYENTKTHTCNESIASVVYLESLNEFLYNSHDQALYEAMCQENQTLLKFLTEQGRYVTRNYGDGKWNSWSYEIMPVSKYNHDLRHKHGYFKPLYNPGRFLGKSLLFVAYKKGDKTAFDLERSKVKQEAMMIAQLGLFPGIPLRVKIYGSTKSGSCNYGTDLNICIRVSNDCLIANAAKLGLNEAPFDMNYIATHLKKKSDLKSIKTKKSFYHQLDVIDFFDSEGRIPCTLSFDYNLAFESSLLIQEYVKLDRRVGPFIYAVKWFVKSQGITFEHEGYLCSYAYTIMALYFLMVVLENPVIPNLQSFQGSCYTYNCSWYSDNIGIVLSNTENPNEVDTSFHDCVYIDNSATDKYDTSKSRTGTVWYSQNKTHLVALLTLFFTYFSNAQNFKNISINNNNKKTSSDACVVVRDPFLEELNIGGIEEVLILEKCGLFAFENSISVDPSTAHVVPLSLLQEYLTGMFPSHFQELLNRYHSLEGFLKTAARDIVREGLVESWQLWNYEVMTTKNYYLDKRHEHDCFSNLTWNHLEEHRLLFIFYVKEDKRRYEAERASMNKKIRRRQEASENGSQNNQAPIAANELRCQNMITNEVLGLCHYKAFEEKDSKYVEPIPESKYEQDLYQHRNKLSKIPKSVYNMFFLASRLRSIGMRGVEAIGHASVPICKFVDPQTGLNCDINANNILGIENTRMIQKYCDLDSRIRPLIFAIKQFVKQKDINNPRGGTLSSYAYVIMVLHFLMSALEHPVIPSLQRLQASCTSRDCNFKSFKPIPVLHDHHIINCDARFHDCVQIQGVGEYGLQVKGATTGWHGQNTDSIARLLQLFFQYYSIPQNFTISIVSSDGGLIQCDELYPNKCPFTIQDPFINSKNIARSCTVIGASVILQEFQRAAELLSEGGHSFAKICDPSLNLDRPIDTESMEFRFQRKNERKTTRQDKFVAYLDREKKTQTMLEAKQIIDVWTGNESEHDAAHTDEWYLSAPCDWTNNSPIKIERPVGLGSVVKREQRQSGSSSNEERSQNPASSSSAEPRSSESTGTANDNTPILHLVKTIMSLQPKSESKLETFSTQPCTDLDKLLKDPVVSTIQPKDLCYLIAQLNFLSDAVAGNILTNAALGQQQQQQEQERSEIATPSQAAYLQQLQHALDTIVLSEDDDDSYNLNGTDSDLEIDDEEEVNINYILDNVPDYLDSYEIYNLFQWYGNIVNIEYMQDPRPSWCVRLIMKYKNIELLPVNPEFEGFACDGQAYIL</sequence>
<name>A0A8H7SRM3_9FUNG</name>
<reference evidence="3" key="1">
    <citation type="submission" date="2021-01" db="EMBL/GenBank/DDBJ databases">
        <title>Metabolic potential, ecology and presence of endohyphal bacteria is reflected in genomic diversity of Mucoromycotina.</title>
        <authorList>
            <person name="Muszewska A."/>
            <person name="Okrasinska A."/>
            <person name="Steczkiewicz K."/>
            <person name="Drgas O."/>
            <person name="Orlowska M."/>
            <person name="Perlinska-Lenart U."/>
            <person name="Aleksandrzak-Piekarczyk T."/>
            <person name="Szatraj K."/>
            <person name="Zielenkiewicz U."/>
            <person name="Pilsyk S."/>
            <person name="Malc E."/>
            <person name="Mieczkowski P."/>
            <person name="Kruszewska J.S."/>
            <person name="Biernat P."/>
            <person name="Pawlowska J."/>
        </authorList>
    </citation>
    <scope>NUCLEOTIDE SEQUENCE</scope>
    <source>
        <strain evidence="3">WA0000018081</strain>
    </source>
</reference>